<evidence type="ECO:0000313" key="2">
    <source>
        <dbReference type="Proteomes" id="UP000325081"/>
    </source>
</evidence>
<protein>
    <submittedName>
        <fullName evidence="1">Phosphate regulon sensor protein phoR</fullName>
    </submittedName>
</protein>
<accession>A0A5A7QTB5</accession>
<comment type="caution">
    <text evidence="1">The sequence shown here is derived from an EMBL/GenBank/DDBJ whole genome shotgun (WGS) entry which is preliminary data.</text>
</comment>
<name>A0A5A7QTB5_STRAF</name>
<dbReference type="Proteomes" id="UP000325081">
    <property type="component" value="Unassembled WGS sequence"/>
</dbReference>
<proteinExistence type="predicted"/>
<keyword evidence="2" id="KW-1185">Reference proteome</keyword>
<organism evidence="1 2">
    <name type="scientific">Striga asiatica</name>
    <name type="common">Asiatic witchweed</name>
    <name type="synonym">Buchnera asiatica</name>
    <dbReference type="NCBI Taxonomy" id="4170"/>
    <lineage>
        <taxon>Eukaryota</taxon>
        <taxon>Viridiplantae</taxon>
        <taxon>Streptophyta</taxon>
        <taxon>Embryophyta</taxon>
        <taxon>Tracheophyta</taxon>
        <taxon>Spermatophyta</taxon>
        <taxon>Magnoliopsida</taxon>
        <taxon>eudicotyledons</taxon>
        <taxon>Gunneridae</taxon>
        <taxon>Pentapetalae</taxon>
        <taxon>asterids</taxon>
        <taxon>lamiids</taxon>
        <taxon>Lamiales</taxon>
        <taxon>Orobanchaceae</taxon>
        <taxon>Buchnereae</taxon>
        <taxon>Striga</taxon>
    </lineage>
</organism>
<dbReference type="EMBL" id="BKCP01008292">
    <property type="protein sequence ID" value="GER48450.1"/>
    <property type="molecule type" value="Genomic_DNA"/>
</dbReference>
<reference evidence="2" key="1">
    <citation type="journal article" date="2019" name="Curr. Biol.">
        <title>Genome Sequence of Striga asiatica Provides Insight into the Evolution of Plant Parasitism.</title>
        <authorList>
            <person name="Yoshida S."/>
            <person name="Kim S."/>
            <person name="Wafula E.K."/>
            <person name="Tanskanen J."/>
            <person name="Kim Y.M."/>
            <person name="Honaas L."/>
            <person name="Yang Z."/>
            <person name="Spallek T."/>
            <person name="Conn C.E."/>
            <person name="Ichihashi Y."/>
            <person name="Cheong K."/>
            <person name="Cui S."/>
            <person name="Der J.P."/>
            <person name="Gundlach H."/>
            <person name="Jiao Y."/>
            <person name="Hori C."/>
            <person name="Ishida J.K."/>
            <person name="Kasahara H."/>
            <person name="Kiba T."/>
            <person name="Kim M.S."/>
            <person name="Koo N."/>
            <person name="Laohavisit A."/>
            <person name="Lee Y.H."/>
            <person name="Lumba S."/>
            <person name="McCourt P."/>
            <person name="Mortimer J.C."/>
            <person name="Mutuku J.M."/>
            <person name="Nomura T."/>
            <person name="Sasaki-Sekimoto Y."/>
            <person name="Seto Y."/>
            <person name="Wang Y."/>
            <person name="Wakatake T."/>
            <person name="Sakakibara H."/>
            <person name="Demura T."/>
            <person name="Yamaguchi S."/>
            <person name="Yoneyama K."/>
            <person name="Manabe R.I."/>
            <person name="Nelson D.C."/>
            <person name="Schulman A.H."/>
            <person name="Timko M.P."/>
            <person name="dePamphilis C.W."/>
            <person name="Choi D."/>
            <person name="Shirasu K."/>
        </authorList>
    </citation>
    <scope>NUCLEOTIDE SEQUENCE [LARGE SCALE GENOMIC DNA]</scope>
    <source>
        <strain evidence="2">cv. UVA1</strain>
    </source>
</reference>
<gene>
    <name evidence="1" type="ORF">STAS_25613</name>
</gene>
<evidence type="ECO:0000313" key="1">
    <source>
        <dbReference type="EMBL" id="GER48450.1"/>
    </source>
</evidence>
<dbReference type="AlphaFoldDB" id="A0A5A7QTB5"/>
<sequence>MPNHFIPPRFKFFDFIGFVHGCAETVNSPRENLRYRAPQRGALVRGNYRLWRTPRHARDPRPHYPNIRLDTSIHEQTATKQHRLAVVVQSTEGQNHNFAQKLLRVYQHHVPKISVRSPRPGIHPEHIPQIPLVAKIHNVEKIRVRQLCPSKIAVKSL</sequence>